<reference evidence="12" key="2">
    <citation type="submission" date="2018-05" db="EMBL/GenBank/DDBJ databases">
        <title>OgluRS3 (Oryza glumaepatula Reference Sequence Version 3).</title>
        <authorList>
            <person name="Zhang J."/>
            <person name="Kudrna D."/>
            <person name="Lee S."/>
            <person name="Talag J."/>
            <person name="Welchert J."/>
            <person name="Wing R.A."/>
        </authorList>
    </citation>
    <scope>NUCLEOTIDE SEQUENCE [LARGE SCALE GENOMIC DNA]</scope>
</reference>
<dbReference type="GO" id="GO:0004497">
    <property type="term" value="F:monooxygenase activity"/>
    <property type="evidence" value="ECO:0007669"/>
    <property type="project" value="UniProtKB-KW"/>
</dbReference>
<dbReference type="InterPro" id="IPR050665">
    <property type="entry name" value="Cytochrome_P450_Monooxygen"/>
</dbReference>
<evidence type="ECO:0000256" key="1">
    <source>
        <dbReference type="ARBA" id="ARBA00004370"/>
    </source>
</evidence>
<dbReference type="Gramene" id="OGLUM11G00960.1">
    <property type="protein sequence ID" value="OGLUM11G00960.1"/>
    <property type="gene ID" value="OGLUM11G00960"/>
</dbReference>
<protein>
    <recommendedName>
        <fullName evidence="14">Cytochrome P450</fullName>
    </recommendedName>
</protein>
<keyword evidence="8 11" id="KW-0408">Iron</keyword>
<keyword evidence="5 11" id="KW-0479">Metal-binding</keyword>
<evidence type="ECO:0000256" key="6">
    <source>
        <dbReference type="ARBA" id="ARBA00022989"/>
    </source>
</evidence>
<comment type="cofactor">
    <cofactor evidence="11">
        <name>heme</name>
        <dbReference type="ChEBI" id="CHEBI:30413"/>
    </cofactor>
</comment>
<name>A0A0E0BEN4_9ORYZ</name>
<dbReference type="InterPro" id="IPR002401">
    <property type="entry name" value="Cyt_P450_E_grp-I"/>
</dbReference>
<proteinExistence type="inferred from homology"/>
<evidence type="ECO:0000256" key="4">
    <source>
        <dbReference type="ARBA" id="ARBA00022692"/>
    </source>
</evidence>
<evidence type="ECO:0008006" key="14">
    <source>
        <dbReference type="Google" id="ProtNLM"/>
    </source>
</evidence>
<dbReference type="SUPFAM" id="SSF48264">
    <property type="entry name" value="Cytochrome P450"/>
    <property type="match status" value="2"/>
</dbReference>
<evidence type="ECO:0000256" key="8">
    <source>
        <dbReference type="ARBA" id="ARBA00023004"/>
    </source>
</evidence>
<keyword evidence="13" id="KW-1185">Reference proteome</keyword>
<keyword evidence="3 11" id="KW-0349">Heme</keyword>
<comment type="similarity">
    <text evidence="2">Belongs to the cytochrome P450 family.</text>
</comment>
<feature type="binding site" description="axial binding residue" evidence="11">
    <location>
        <position position="815"/>
    </location>
    <ligand>
        <name>heme</name>
        <dbReference type="ChEBI" id="CHEBI:30413"/>
    </ligand>
    <ligandPart>
        <name>Fe</name>
        <dbReference type="ChEBI" id="CHEBI:18248"/>
    </ligandPart>
</feature>
<reference evidence="12" key="1">
    <citation type="submission" date="2015-04" db="UniProtKB">
        <authorList>
            <consortium name="EnsemblPlants"/>
        </authorList>
    </citation>
    <scope>IDENTIFICATION</scope>
</reference>
<dbReference type="InterPro" id="IPR001128">
    <property type="entry name" value="Cyt_P450"/>
</dbReference>
<keyword evidence="10" id="KW-0472">Membrane</keyword>
<dbReference type="Pfam" id="PF00067">
    <property type="entry name" value="p450"/>
    <property type="match status" value="2"/>
</dbReference>
<evidence type="ECO:0000256" key="7">
    <source>
        <dbReference type="ARBA" id="ARBA00023002"/>
    </source>
</evidence>
<dbReference type="Proteomes" id="UP000026961">
    <property type="component" value="Chromosome 11"/>
</dbReference>
<evidence type="ECO:0000256" key="3">
    <source>
        <dbReference type="ARBA" id="ARBA00022617"/>
    </source>
</evidence>
<dbReference type="AlphaFoldDB" id="A0A0E0BEN4"/>
<keyword evidence="6" id="KW-1133">Transmembrane helix</keyword>
<evidence type="ECO:0000256" key="9">
    <source>
        <dbReference type="ARBA" id="ARBA00023033"/>
    </source>
</evidence>
<dbReference type="InterPro" id="IPR036396">
    <property type="entry name" value="Cyt_P450_sf"/>
</dbReference>
<dbReference type="HOGENOM" id="CLU_330752_0_0_1"/>
<keyword evidence="7" id="KW-0560">Oxidoreductase</keyword>
<dbReference type="STRING" id="40148.A0A0E0BEN4"/>
<evidence type="ECO:0000256" key="10">
    <source>
        <dbReference type="ARBA" id="ARBA00023136"/>
    </source>
</evidence>
<organism evidence="12">
    <name type="scientific">Oryza glumipatula</name>
    <dbReference type="NCBI Taxonomy" id="40148"/>
    <lineage>
        <taxon>Eukaryota</taxon>
        <taxon>Viridiplantae</taxon>
        <taxon>Streptophyta</taxon>
        <taxon>Embryophyta</taxon>
        <taxon>Tracheophyta</taxon>
        <taxon>Spermatophyta</taxon>
        <taxon>Magnoliopsida</taxon>
        <taxon>Liliopsida</taxon>
        <taxon>Poales</taxon>
        <taxon>Poaceae</taxon>
        <taxon>BOP clade</taxon>
        <taxon>Oryzoideae</taxon>
        <taxon>Oryzeae</taxon>
        <taxon>Oryzinae</taxon>
        <taxon>Oryza</taxon>
    </lineage>
</organism>
<dbReference type="eggNOG" id="KOG0157">
    <property type="taxonomic scope" value="Eukaryota"/>
</dbReference>
<dbReference type="EnsemblPlants" id="OGLUM11G00960.1">
    <property type="protein sequence ID" value="OGLUM11G00960.1"/>
    <property type="gene ID" value="OGLUM11G00960"/>
</dbReference>
<comment type="subcellular location">
    <subcellularLocation>
        <location evidence="1">Membrane</location>
    </subcellularLocation>
</comment>
<dbReference type="GO" id="GO:0005506">
    <property type="term" value="F:iron ion binding"/>
    <property type="evidence" value="ECO:0007669"/>
    <property type="project" value="InterPro"/>
</dbReference>
<dbReference type="InterPro" id="IPR017972">
    <property type="entry name" value="Cyt_P450_CS"/>
</dbReference>
<evidence type="ECO:0000313" key="12">
    <source>
        <dbReference type="EnsemblPlants" id="OGLUM11G00960.1"/>
    </source>
</evidence>
<dbReference type="GO" id="GO:0016020">
    <property type="term" value="C:membrane"/>
    <property type="evidence" value="ECO:0007669"/>
    <property type="project" value="UniProtKB-SubCell"/>
</dbReference>
<evidence type="ECO:0000256" key="11">
    <source>
        <dbReference type="PIRSR" id="PIRSR602401-1"/>
    </source>
</evidence>
<dbReference type="Gene3D" id="1.10.630.10">
    <property type="entry name" value="Cytochrome P450"/>
    <property type="match status" value="2"/>
</dbReference>
<dbReference type="PRINTS" id="PR00385">
    <property type="entry name" value="P450"/>
</dbReference>
<evidence type="ECO:0000256" key="2">
    <source>
        <dbReference type="ARBA" id="ARBA00010617"/>
    </source>
</evidence>
<evidence type="ECO:0000313" key="13">
    <source>
        <dbReference type="Proteomes" id="UP000026961"/>
    </source>
</evidence>
<dbReference type="PROSITE" id="PS00086">
    <property type="entry name" value="CYTOCHROME_P450"/>
    <property type="match status" value="1"/>
</dbReference>
<dbReference type="PANTHER" id="PTHR24282">
    <property type="entry name" value="CYTOCHROME P450 FAMILY MEMBER"/>
    <property type="match status" value="1"/>
</dbReference>
<dbReference type="GO" id="GO:0016705">
    <property type="term" value="F:oxidoreductase activity, acting on paired donors, with incorporation or reduction of molecular oxygen"/>
    <property type="evidence" value="ECO:0007669"/>
    <property type="project" value="InterPro"/>
</dbReference>
<dbReference type="eggNOG" id="KOG0800">
    <property type="taxonomic scope" value="Eukaryota"/>
</dbReference>
<keyword evidence="4" id="KW-0812">Transmembrane</keyword>
<accession>A0A0E0BEN4</accession>
<dbReference type="GO" id="GO:0006629">
    <property type="term" value="P:lipid metabolic process"/>
    <property type="evidence" value="ECO:0007669"/>
    <property type="project" value="UniProtKB-ARBA"/>
</dbReference>
<sequence>MTRRRISIQLDNDSYMNTDTDIDPMNARLDQWDSDDQEDVEESGFDEIVNTMTQHQQQSHDIHLSGLSEDESEDGVWNLSVSVRQRANVTNLLDDMEEPEMRTTFVGNPDDYVDARQFEMLLEQFAEDNDSRRGAPPAATSFIENLPSVIISASHQINVLEIHVLSADMSFLQMMQSMKGPSKPQPILALFYLCNILWLRAVKIRKKLRRQGIRGPKPTFLYGNTKEIKRIRQELKFSQKQGTNNFISTLFPHFLLWRETYGPVFLYSTGAMEILQVSHPDMVKDIGRWTPSELGKPNYLKKSRKALFGGGLFTENGDEWAYQRKIIAPEFFMDKIKAMIQLIEDATVTVLEAWEDMIDDVGGCREIVVDDYLRNLSADVIARACFGSSFTKGEEIFCKLRQLQKAIAQQDAFVGLSALWKYLPTKSNQEIQMLDEQVRLLILDVAKEQHHYQDSHNNLLNAIIDGAQDCRSAAEAEDFIVGNCKTIYFGGHESTAATAIWCLMLLSTHSEWQERARAEAMEGMVNLMMEAAMSMLNSWKNEVEDRGGSAEIVVDEFLRTFSADVISRACFGSSFSEGKEIFIKIRQLQTTMAKQSMLIGVPGSRYLPTRSNREIWNLDSSIRTLILNISNKYEHVSSTSVNNDLLHAIIQGSKDGPFASCTPEDFIVDICKNIYFAGHETTSTTAAWCLMLLASHHEWQSRARVEFLDICQGRPLDFDILRKLKTLTMVIQETLRLYPPASFVVREALNDMKLGGIDIPKGTNIWIPIAMAHRDPSVWGPSADKFDPDRFANGIAGACKPPHMYMPFGVGVRTCAGQNLAMVELKVVLSLLLSKFEFKLSPNYVHCPAFRLTIEPGKGVPLIFREL</sequence>
<dbReference type="PRINTS" id="PR00463">
    <property type="entry name" value="EP450I"/>
</dbReference>
<dbReference type="GO" id="GO:0020037">
    <property type="term" value="F:heme binding"/>
    <property type="evidence" value="ECO:0007669"/>
    <property type="project" value="InterPro"/>
</dbReference>
<evidence type="ECO:0000256" key="5">
    <source>
        <dbReference type="ARBA" id="ARBA00022723"/>
    </source>
</evidence>
<keyword evidence="9" id="KW-0503">Monooxygenase</keyword>
<dbReference type="PANTHER" id="PTHR24282:SF196">
    <property type="entry name" value="CYTOCHROME P450 714C2"/>
    <property type="match status" value="1"/>
</dbReference>